<reference evidence="1 2" key="1">
    <citation type="journal article" date="2015" name="Nature">
        <title>rRNA introns, odd ribosomes, and small enigmatic genomes across a large radiation of phyla.</title>
        <authorList>
            <person name="Brown C.T."/>
            <person name="Hug L.A."/>
            <person name="Thomas B.C."/>
            <person name="Sharon I."/>
            <person name="Castelle C.J."/>
            <person name="Singh A."/>
            <person name="Wilkins M.J."/>
            <person name="Williams K.H."/>
            <person name="Banfield J.F."/>
        </authorList>
    </citation>
    <scope>NUCLEOTIDE SEQUENCE [LARGE SCALE GENOMIC DNA]</scope>
</reference>
<name>A0A0G1Y0D4_9BACT</name>
<sequence>MWGQIYIFRVDLSLGGEDNWPMRKVSVLLILLVVGPTWVRAQSVEEKRRIEEERRQDLLPGEVLSPEHQEMGVPESVFDKQIFFADLLSQEAILRSEAYQAFVILMGVENQYKETTAQFHFLLENGFLPQYLRVESDHYQPLSKGQAAYIFCKILEIKGGVVLRIWGVSQRYALKELVYEGIMSKGLVNDLMSGGDFIFTLKRAADYMAQRL</sequence>
<dbReference type="AlphaFoldDB" id="A0A0G1Y0D4"/>
<dbReference type="EMBL" id="LCPZ01000011">
    <property type="protein sequence ID" value="KKW08372.1"/>
    <property type="molecule type" value="Genomic_DNA"/>
</dbReference>
<proteinExistence type="predicted"/>
<evidence type="ECO:0000313" key="1">
    <source>
        <dbReference type="EMBL" id="KKW08372.1"/>
    </source>
</evidence>
<gene>
    <name evidence="1" type="ORF">UY44_C0011G0008</name>
</gene>
<evidence type="ECO:0000313" key="2">
    <source>
        <dbReference type="Proteomes" id="UP000033965"/>
    </source>
</evidence>
<dbReference type="Proteomes" id="UP000033965">
    <property type="component" value="Unassembled WGS sequence"/>
</dbReference>
<comment type="caution">
    <text evidence="1">The sequence shown here is derived from an EMBL/GenBank/DDBJ whole genome shotgun (WGS) entry which is preliminary data.</text>
</comment>
<organism evidence="1 2">
    <name type="scientific">Candidatus Kaiserbacteria bacterium GW2011_GWA2_49_19</name>
    <dbReference type="NCBI Taxonomy" id="1618669"/>
    <lineage>
        <taxon>Bacteria</taxon>
        <taxon>Candidatus Kaiseribacteriota</taxon>
    </lineage>
</organism>
<protein>
    <submittedName>
        <fullName evidence="1">Uncharacterized protein</fullName>
    </submittedName>
</protein>
<accession>A0A0G1Y0D4</accession>